<dbReference type="Proteomes" id="UP000249542">
    <property type="component" value="Unassembled WGS sequence"/>
</dbReference>
<evidence type="ECO:0000256" key="1">
    <source>
        <dbReference type="SAM" id="Phobius"/>
    </source>
</evidence>
<evidence type="ECO:0000313" key="3">
    <source>
        <dbReference type="EMBL" id="PZW44015.1"/>
    </source>
</evidence>
<feature type="domain" description="Signal transduction histidine kinase internal region" evidence="2">
    <location>
        <begin position="156"/>
        <end position="232"/>
    </location>
</feature>
<gene>
    <name evidence="3" type="ORF">LX95_00344</name>
</gene>
<organism evidence="3 4">
    <name type="scientific">Mesonia algae</name>
    <dbReference type="NCBI Taxonomy" id="213248"/>
    <lineage>
        <taxon>Bacteria</taxon>
        <taxon>Pseudomonadati</taxon>
        <taxon>Bacteroidota</taxon>
        <taxon>Flavobacteriia</taxon>
        <taxon>Flavobacteriales</taxon>
        <taxon>Flavobacteriaceae</taxon>
        <taxon>Mesonia</taxon>
    </lineage>
</organism>
<dbReference type="GO" id="GO:0000155">
    <property type="term" value="F:phosphorelay sensor kinase activity"/>
    <property type="evidence" value="ECO:0007669"/>
    <property type="project" value="InterPro"/>
</dbReference>
<name>A0A2W7IFX3_9FLAO</name>
<dbReference type="PANTHER" id="PTHR34220">
    <property type="entry name" value="SENSOR HISTIDINE KINASE YPDA"/>
    <property type="match status" value="1"/>
</dbReference>
<reference evidence="3 4" key="1">
    <citation type="submission" date="2018-06" db="EMBL/GenBank/DDBJ databases">
        <title>Genomic Encyclopedia of Archaeal and Bacterial Type Strains, Phase II (KMG-II): from individual species to whole genera.</title>
        <authorList>
            <person name="Goeker M."/>
        </authorList>
    </citation>
    <scope>NUCLEOTIDE SEQUENCE [LARGE SCALE GENOMIC DNA]</scope>
    <source>
        <strain evidence="3 4">DSM 15361</strain>
    </source>
</reference>
<protein>
    <submittedName>
        <fullName evidence="3">Histidine kinase</fullName>
    </submittedName>
</protein>
<evidence type="ECO:0000259" key="2">
    <source>
        <dbReference type="Pfam" id="PF06580"/>
    </source>
</evidence>
<keyword evidence="4" id="KW-1185">Reference proteome</keyword>
<dbReference type="InterPro" id="IPR050640">
    <property type="entry name" value="Bact_2-comp_sensor_kinase"/>
</dbReference>
<sequence>MNKKQEIRYHIIFWILFLLMEVFSDIVFKNAIENPNEYLLHNLEFLVLQMGIFYFVYLKIAPVTIPAKKWTYLVSALILCILLFAGLRYVLEEIVLYKITGFHNYYPNSLRPLFYIFDNSYYAFRIILLSLVFYFVKHQLKVNQQYNELKLEKKQAELQVLKSQLSPHFLFNTLNSFYADALDVNSKLSDDILKLSEMLRYVTYQNEEFVLLKDELNFLNNYIILFKRRFEEGLFIKNSYPEFTKPYKVPTLLLIHFVENAFKHGVLNDAKNPIQLHIEIVKEQLVFKIENAFKPQDNYDENGIGYKNITQRLQLMFGKNYQLKHFQKENKYFVELQLPLKK</sequence>
<keyword evidence="1" id="KW-1133">Transmembrane helix</keyword>
<keyword evidence="3" id="KW-0418">Kinase</keyword>
<feature type="transmembrane region" description="Helical" evidence="1">
    <location>
        <begin position="113"/>
        <end position="136"/>
    </location>
</feature>
<keyword evidence="3" id="KW-0808">Transferase</keyword>
<feature type="transmembrane region" description="Helical" evidence="1">
    <location>
        <begin position="38"/>
        <end position="58"/>
    </location>
</feature>
<dbReference type="AlphaFoldDB" id="A0A2W7IFX3"/>
<accession>A0A2W7IFX3</accession>
<dbReference type="EMBL" id="QKYV01000001">
    <property type="protein sequence ID" value="PZW44015.1"/>
    <property type="molecule type" value="Genomic_DNA"/>
</dbReference>
<comment type="caution">
    <text evidence="3">The sequence shown here is derived from an EMBL/GenBank/DDBJ whole genome shotgun (WGS) entry which is preliminary data.</text>
</comment>
<keyword evidence="1" id="KW-0812">Transmembrane</keyword>
<dbReference type="RefSeq" id="WP_111539689.1">
    <property type="nucleotide sequence ID" value="NZ_QKYV01000001.1"/>
</dbReference>
<feature type="transmembrane region" description="Helical" evidence="1">
    <location>
        <begin position="70"/>
        <end position="91"/>
    </location>
</feature>
<feature type="transmembrane region" description="Helical" evidence="1">
    <location>
        <begin position="12"/>
        <end position="32"/>
    </location>
</feature>
<dbReference type="Pfam" id="PF06580">
    <property type="entry name" value="His_kinase"/>
    <property type="match status" value="1"/>
</dbReference>
<keyword evidence="1" id="KW-0472">Membrane</keyword>
<dbReference type="GO" id="GO:0016020">
    <property type="term" value="C:membrane"/>
    <property type="evidence" value="ECO:0007669"/>
    <property type="project" value="InterPro"/>
</dbReference>
<proteinExistence type="predicted"/>
<dbReference type="InterPro" id="IPR010559">
    <property type="entry name" value="Sig_transdc_His_kin_internal"/>
</dbReference>
<dbReference type="PANTHER" id="PTHR34220:SF7">
    <property type="entry name" value="SENSOR HISTIDINE KINASE YPDA"/>
    <property type="match status" value="1"/>
</dbReference>
<evidence type="ECO:0000313" key="4">
    <source>
        <dbReference type="Proteomes" id="UP000249542"/>
    </source>
</evidence>